<comment type="caution">
    <text evidence="2">The sequence shown here is derived from an EMBL/GenBank/DDBJ whole genome shotgun (WGS) entry which is preliminary data.</text>
</comment>
<feature type="region of interest" description="Disordered" evidence="1">
    <location>
        <begin position="1"/>
        <end position="60"/>
    </location>
</feature>
<evidence type="ECO:0000256" key="1">
    <source>
        <dbReference type="SAM" id="MobiDB-lite"/>
    </source>
</evidence>
<feature type="compositionally biased region" description="Basic residues" evidence="1">
    <location>
        <begin position="42"/>
        <end position="52"/>
    </location>
</feature>
<name>A0ABP7EYF6_9ACTN</name>
<gene>
    <name evidence="2" type="ORF">GCM10023082_26680</name>
</gene>
<dbReference type="RefSeq" id="WP_345645764.1">
    <property type="nucleotide sequence ID" value="NZ_BAABEP010000014.1"/>
</dbReference>
<sequence>MAGHKMITIGGVRYRPEDVPEPAEAEQDEPAPQSEGGEVTHKARRPAPRAKGGRSSDTGS</sequence>
<keyword evidence="3" id="KW-1185">Reference proteome</keyword>
<feature type="compositionally biased region" description="Acidic residues" evidence="1">
    <location>
        <begin position="19"/>
        <end position="29"/>
    </location>
</feature>
<dbReference type="EMBL" id="BAABEP010000014">
    <property type="protein sequence ID" value="GAA3727367.1"/>
    <property type="molecule type" value="Genomic_DNA"/>
</dbReference>
<reference evidence="3" key="1">
    <citation type="journal article" date="2019" name="Int. J. Syst. Evol. Microbiol.">
        <title>The Global Catalogue of Microorganisms (GCM) 10K type strain sequencing project: providing services to taxonomists for standard genome sequencing and annotation.</title>
        <authorList>
            <consortium name="The Broad Institute Genomics Platform"/>
            <consortium name="The Broad Institute Genome Sequencing Center for Infectious Disease"/>
            <person name="Wu L."/>
            <person name="Ma J."/>
        </authorList>
    </citation>
    <scope>NUCLEOTIDE SEQUENCE [LARGE SCALE GENOMIC DNA]</scope>
    <source>
        <strain evidence="3">JCM 30846</strain>
    </source>
</reference>
<protein>
    <submittedName>
        <fullName evidence="2">Uncharacterized protein</fullName>
    </submittedName>
</protein>
<proteinExistence type="predicted"/>
<evidence type="ECO:0000313" key="2">
    <source>
        <dbReference type="EMBL" id="GAA3727367.1"/>
    </source>
</evidence>
<organism evidence="2 3">
    <name type="scientific">Streptomyces tremellae</name>
    <dbReference type="NCBI Taxonomy" id="1124239"/>
    <lineage>
        <taxon>Bacteria</taxon>
        <taxon>Bacillati</taxon>
        <taxon>Actinomycetota</taxon>
        <taxon>Actinomycetes</taxon>
        <taxon>Kitasatosporales</taxon>
        <taxon>Streptomycetaceae</taxon>
        <taxon>Streptomyces</taxon>
    </lineage>
</organism>
<evidence type="ECO:0000313" key="3">
    <source>
        <dbReference type="Proteomes" id="UP001499884"/>
    </source>
</evidence>
<accession>A0ABP7EYF6</accession>
<dbReference type="Proteomes" id="UP001499884">
    <property type="component" value="Unassembled WGS sequence"/>
</dbReference>